<accession>A0A8K0C433</accession>
<comment type="caution">
    <text evidence="2">The sequence shown here is derived from an EMBL/GenBank/DDBJ whole genome shotgun (WGS) entry which is preliminary data.</text>
</comment>
<evidence type="ECO:0000313" key="2">
    <source>
        <dbReference type="EMBL" id="KAF2879384.1"/>
    </source>
</evidence>
<organism evidence="2 3">
    <name type="scientific">Ignelater luminosus</name>
    <name type="common">Cucubano</name>
    <name type="synonym">Pyrophorus luminosus</name>
    <dbReference type="NCBI Taxonomy" id="2038154"/>
    <lineage>
        <taxon>Eukaryota</taxon>
        <taxon>Metazoa</taxon>
        <taxon>Ecdysozoa</taxon>
        <taxon>Arthropoda</taxon>
        <taxon>Hexapoda</taxon>
        <taxon>Insecta</taxon>
        <taxon>Pterygota</taxon>
        <taxon>Neoptera</taxon>
        <taxon>Endopterygota</taxon>
        <taxon>Coleoptera</taxon>
        <taxon>Polyphaga</taxon>
        <taxon>Elateriformia</taxon>
        <taxon>Elateroidea</taxon>
        <taxon>Elateridae</taxon>
        <taxon>Agrypninae</taxon>
        <taxon>Pyrophorini</taxon>
        <taxon>Ignelater</taxon>
    </lineage>
</organism>
<dbReference type="Proteomes" id="UP000801492">
    <property type="component" value="Unassembled WGS sequence"/>
</dbReference>
<dbReference type="Pfam" id="PF09588">
    <property type="entry name" value="YqaJ"/>
    <property type="match status" value="1"/>
</dbReference>
<evidence type="ECO:0000313" key="3">
    <source>
        <dbReference type="Proteomes" id="UP000801492"/>
    </source>
</evidence>
<dbReference type="PANTHER" id="PTHR39953">
    <property type="entry name" value="RE54151P"/>
    <property type="match status" value="1"/>
</dbReference>
<dbReference type="OrthoDB" id="6774613at2759"/>
<keyword evidence="3" id="KW-1185">Reference proteome</keyword>
<dbReference type="InterPro" id="IPR011335">
    <property type="entry name" value="Restrct_endonuc-II-like"/>
</dbReference>
<dbReference type="EMBL" id="VTPC01091182">
    <property type="protein sequence ID" value="KAF2879384.1"/>
    <property type="molecule type" value="Genomic_DNA"/>
</dbReference>
<gene>
    <name evidence="2" type="ORF">ILUMI_26779</name>
</gene>
<name>A0A8K0C433_IGNLU</name>
<feature type="domain" description="YqaJ viral recombinase" evidence="1">
    <location>
        <begin position="22"/>
        <end position="147"/>
    </location>
</feature>
<dbReference type="PANTHER" id="PTHR39953:SF1">
    <property type="entry name" value="RE54151P"/>
    <property type="match status" value="1"/>
</dbReference>
<sequence length="190" mass="21651">MSNDLCQEAAKCTFLQAEDNSWHQMRFGRITASKLYTAAHYKTENASFVQQVRVAKLRDTKAMKRGRILEKCVLETLDINLGHKCTYVGIMLSKRNSMFGASPDALFKYHVVEVKCPSSTATVHNYITANNEITAKYKAQVQLQMHILQKYKCIFAVADPDFEQNKKVTTISVAYDEKYVTKIMSDAEVF</sequence>
<dbReference type="Gene3D" id="3.90.320.10">
    <property type="match status" value="1"/>
</dbReference>
<dbReference type="InterPro" id="IPR019080">
    <property type="entry name" value="YqaJ_viral_recombinase"/>
</dbReference>
<proteinExistence type="predicted"/>
<dbReference type="GO" id="GO:0006281">
    <property type="term" value="P:DNA repair"/>
    <property type="evidence" value="ECO:0007669"/>
    <property type="project" value="UniProtKB-ARBA"/>
</dbReference>
<dbReference type="InterPro" id="IPR011604">
    <property type="entry name" value="PDDEXK-like_dom_sf"/>
</dbReference>
<evidence type="ECO:0000259" key="1">
    <source>
        <dbReference type="Pfam" id="PF09588"/>
    </source>
</evidence>
<dbReference type="AlphaFoldDB" id="A0A8K0C433"/>
<dbReference type="SUPFAM" id="SSF52980">
    <property type="entry name" value="Restriction endonuclease-like"/>
    <property type="match status" value="1"/>
</dbReference>
<dbReference type="CDD" id="cd22343">
    <property type="entry name" value="PDDEXK_lambda_exonuclease-like"/>
    <property type="match status" value="1"/>
</dbReference>
<protein>
    <recommendedName>
        <fullName evidence="1">YqaJ viral recombinase domain-containing protein</fullName>
    </recommendedName>
</protein>
<reference evidence="2" key="1">
    <citation type="submission" date="2019-08" db="EMBL/GenBank/DDBJ databases">
        <title>The genome of the North American firefly Photinus pyralis.</title>
        <authorList>
            <consortium name="Photinus pyralis genome working group"/>
            <person name="Fallon T.R."/>
            <person name="Sander Lower S.E."/>
            <person name="Weng J.-K."/>
        </authorList>
    </citation>
    <scope>NUCLEOTIDE SEQUENCE</scope>
    <source>
        <strain evidence="2">TRF0915ILg1</strain>
        <tissue evidence="2">Whole body</tissue>
    </source>
</reference>